<evidence type="ECO:0000313" key="4">
    <source>
        <dbReference type="Proteomes" id="UP001152484"/>
    </source>
</evidence>
<protein>
    <submittedName>
        <fullName evidence="3">Uncharacterized protein</fullName>
    </submittedName>
</protein>
<feature type="compositionally biased region" description="Polar residues" evidence="1">
    <location>
        <begin position="1"/>
        <end position="23"/>
    </location>
</feature>
<organism evidence="3 4">
    <name type="scientific">Cuscuta europaea</name>
    <name type="common">European dodder</name>
    <dbReference type="NCBI Taxonomy" id="41803"/>
    <lineage>
        <taxon>Eukaryota</taxon>
        <taxon>Viridiplantae</taxon>
        <taxon>Streptophyta</taxon>
        <taxon>Embryophyta</taxon>
        <taxon>Tracheophyta</taxon>
        <taxon>Spermatophyta</taxon>
        <taxon>Magnoliopsida</taxon>
        <taxon>eudicotyledons</taxon>
        <taxon>Gunneridae</taxon>
        <taxon>Pentapetalae</taxon>
        <taxon>asterids</taxon>
        <taxon>lamiids</taxon>
        <taxon>Solanales</taxon>
        <taxon>Convolvulaceae</taxon>
        <taxon>Cuscuteae</taxon>
        <taxon>Cuscuta</taxon>
        <taxon>Cuscuta subgen. Cuscuta</taxon>
    </lineage>
</organism>
<proteinExistence type="predicted"/>
<keyword evidence="4" id="KW-1185">Reference proteome</keyword>
<keyword evidence="2" id="KW-0812">Transmembrane</keyword>
<gene>
    <name evidence="3" type="ORF">CEURO_LOCUS16514</name>
</gene>
<feature type="region of interest" description="Disordered" evidence="1">
    <location>
        <begin position="1"/>
        <end position="28"/>
    </location>
</feature>
<keyword evidence="2" id="KW-0472">Membrane</keyword>
<sequence length="174" mass="20542">MPSENVSSKDSVNFCSSGHTENGTIEEENMEGFTQVKRRSKNNISKISPNKAIQQYYQIRYSYHPMITRRYSKKPQNEMDYFLHPVDERFDSPHKLAATLQQFKVTHPEETIFRPYLRKAIKFHNRFNKSIFASVGIPSKKLIVDVILFLFLLFILFFLFHIFNLNSIVLIILF</sequence>
<comment type="caution">
    <text evidence="3">The sequence shown here is derived from an EMBL/GenBank/DDBJ whole genome shotgun (WGS) entry which is preliminary data.</text>
</comment>
<dbReference type="AlphaFoldDB" id="A0A9P0ZK37"/>
<evidence type="ECO:0000256" key="2">
    <source>
        <dbReference type="SAM" id="Phobius"/>
    </source>
</evidence>
<keyword evidence="2" id="KW-1133">Transmembrane helix</keyword>
<name>A0A9P0ZK37_CUSEU</name>
<feature type="transmembrane region" description="Helical" evidence="2">
    <location>
        <begin position="146"/>
        <end position="173"/>
    </location>
</feature>
<dbReference type="Proteomes" id="UP001152484">
    <property type="component" value="Unassembled WGS sequence"/>
</dbReference>
<evidence type="ECO:0000313" key="3">
    <source>
        <dbReference type="EMBL" id="CAH9104415.1"/>
    </source>
</evidence>
<evidence type="ECO:0000256" key="1">
    <source>
        <dbReference type="SAM" id="MobiDB-lite"/>
    </source>
</evidence>
<accession>A0A9P0ZK37</accession>
<dbReference type="EMBL" id="CAMAPE010000046">
    <property type="protein sequence ID" value="CAH9104415.1"/>
    <property type="molecule type" value="Genomic_DNA"/>
</dbReference>
<reference evidence="3" key="1">
    <citation type="submission" date="2022-07" db="EMBL/GenBank/DDBJ databases">
        <authorList>
            <person name="Macas J."/>
            <person name="Novak P."/>
            <person name="Neumann P."/>
        </authorList>
    </citation>
    <scope>NUCLEOTIDE SEQUENCE</scope>
</reference>